<reference evidence="4 5" key="1">
    <citation type="journal article" date="2024" name="Commun. Biol.">
        <title>Comparative genomic analysis of thermophilic fungi reveals convergent evolutionary adaptations and gene losses.</title>
        <authorList>
            <person name="Steindorff A.S."/>
            <person name="Aguilar-Pontes M.V."/>
            <person name="Robinson A.J."/>
            <person name="Andreopoulos B."/>
            <person name="LaButti K."/>
            <person name="Kuo A."/>
            <person name="Mondo S."/>
            <person name="Riley R."/>
            <person name="Otillar R."/>
            <person name="Haridas S."/>
            <person name="Lipzen A."/>
            <person name="Grimwood J."/>
            <person name="Schmutz J."/>
            <person name="Clum A."/>
            <person name="Reid I.D."/>
            <person name="Moisan M.C."/>
            <person name="Butler G."/>
            <person name="Nguyen T.T.M."/>
            <person name="Dewar K."/>
            <person name="Conant G."/>
            <person name="Drula E."/>
            <person name="Henrissat B."/>
            <person name="Hansel C."/>
            <person name="Singer S."/>
            <person name="Hutchinson M.I."/>
            <person name="de Vries R.P."/>
            <person name="Natvig D.O."/>
            <person name="Powell A.J."/>
            <person name="Tsang A."/>
            <person name="Grigoriev I.V."/>
        </authorList>
    </citation>
    <scope>NUCLEOTIDE SEQUENCE [LARGE SCALE GENOMIC DNA]</scope>
    <source>
        <strain evidence="4 5">ATCC 24622</strain>
    </source>
</reference>
<dbReference type="Proteomes" id="UP001586593">
    <property type="component" value="Unassembled WGS sequence"/>
</dbReference>
<keyword evidence="3" id="KW-0472">Membrane</keyword>
<keyword evidence="3" id="KW-0812">Transmembrane</keyword>
<comment type="caution">
    <text evidence="4">The sequence shown here is derived from an EMBL/GenBank/DDBJ whole genome shotgun (WGS) entry which is preliminary data.</text>
</comment>
<evidence type="ECO:0000256" key="2">
    <source>
        <dbReference type="SAM" id="MobiDB-lite"/>
    </source>
</evidence>
<evidence type="ECO:0000313" key="5">
    <source>
        <dbReference type="Proteomes" id="UP001586593"/>
    </source>
</evidence>
<organism evidence="4 5">
    <name type="scientific">Phialemonium thermophilum</name>
    <dbReference type="NCBI Taxonomy" id="223376"/>
    <lineage>
        <taxon>Eukaryota</taxon>
        <taxon>Fungi</taxon>
        <taxon>Dikarya</taxon>
        <taxon>Ascomycota</taxon>
        <taxon>Pezizomycotina</taxon>
        <taxon>Sordariomycetes</taxon>
        <taxon>Sordariomycetidae</taxon>
        <taxon>Cephalothecales</taxon>
        <taxon>Cephalothecaceae</taxon>
        <taxon>Phialemonium</taxon>
    </lineage>
</organism>
<keyword evidence="1" id="KW-0175">Coiled coil</keyword>
<accession>A0ABR3XUJ8</accession>
<name>A0ABR3XUJ8_9PEZI</name>
<feature type="transmembrane region" description="Helical" evidence="3">
    <location>
        <begin position="804"/>
        <end position="822"/>
    </location>
</feature>
<sequence length="823" mass="91555">MHSIWSRAAQAQGTHRRVCLQTANVLTRGATTGAARRKLAASDVFTACYTSIMATAAVLDAKYKDARRKELDEKIDEARAGLEELRKQSSAWDAEWDAGIPGAESRDVQDSTSAEWRPLPLSEVLASICAPPDALRRNAALENRRGKRIQPFRQELGLAMPGWRTVYSADGAWSSHAVFNDPQAETEAVDHLREKLASKGSAKKYSLEALKKMVKSAIMRASAKSKRDRRTMRTSAFERRVAAEELNPGIPQREPKGDAQMLKAAEAVEDLVDRLLDEAYPRKGSFYPAPDMLDSAWNAIRMLRSDGYPRYSAPGQDPPFAEDSRRKLNEVNRNIIADWHAACWDRSVSEALYMRRRELVIFKICYNLLVCPVPPGIHNYNMLILAFWRINEPRLAQIVVDFFLYKSRLMPTQTTLIALLEHYRRMDDLAGFYGIIERLAGLHPRGIGLRRRLVAPVQNTEASSEGRTETPGALVPLDVVAERPRLDADVFDVLLQGLVSFNQLAHAASVFISGMQEGLTVPPRLAHRIIWGCVGRLDGPAISTLVRGFLHNFNQLIGLLLSDADPLFQNLNEALTALFDLYEAHPGAGKRAELDRHLARRLRRLRDALWVRTASQELDNMAVCLEKVEASLYPHAPSTDVDGALALLSRASAAQQRRDRNRKRLLASAKVEALYSQYVDARMADGRPLFTSIPRADQRRLQPTEPPVEPSTVVPSTEAAGKLRTGPSEVRASWDQRSISLGKLFGPWANYVDAAAYPGLGHGSPIQARKGARFVPFHDNVSIMAVEQPDTPLKKDFGKATTSFYISMMGFPLVFVLASLGGK</sequence>
<evidence type="ECO:0000313" key="4">
    <source>
        <dbReference type="EMBL" id="KAL1879401.1"/>
    </source>
</evidence>
<dbReference type="EMBL" id="JAZHXJ010000042">
    <property type="protein sequence ID" value="KAL1879401.1"/>
    <property type="molecule type" value="Genomic_DNA"/>
</dbReference>
<feature type="region of interest" description="Disordered" evidence="2">
    <location>
        <begin position="694"/>
        <end position="728"/>
    </location>
</feature>
<evidence type="ECO:0000256" key="3">
    <source>
        <dbReference type="SAM" id="Phobius"/>
    </source>
</evidence>
<gene>
    <name evidence="4" type="ORF">VTK73DRAFT_7038</name>
</gene>
<feature type="coiled-coil region" evidence="1">
    <location>
        <begin position="68"/>
        <end position="95"/>
    </location>
</feature>
<keyword evidence="3" id="KW-1133">Transmembrane helix</keyword>
<protein>
    <submittedName>
        <fullName evidence="4">Uncharacterized protein</fullName>
    </submittedName>
</protein>
<evidence type="ECO:0000256" key="1">
    <source>
        <dbReference type="SAM" id="Coils"/>
    </source>
</evidence>
<keyword evidence="5" id="KW-1185">Reference proteome</keyword>
<proteinExistence type="predicted"/>